<evidence type="ECO:0000256" key="3">
    <source>
        <dbReference type="ARBA" id="ARBA00004961"/>
    </source>
</evidence>
<evidence type="ECO:0000313" key="9">
    <source>
        <dbReference type="EMBL" id="NRQ43118.1"/>
    </source>
</evidence>
<dbReference type="EC" id="3.1.1.31" evidence="5 7"/>
<evidence type="ECO:0000256" key="2">
    <source>
        <dbReference type="ARBA" id="ARBA00002681"/>
    </source>
</evidence>
<dbReference type="NCBIfam" id="TIGR01198">
    <property type="entry name" value="pgl"/>
    <property type="match status" value="1"/>
</dbReference>
<gene>
    <name evidence="7 9" type="primary">pgl</name>
    <name evidence="9" type="ORF">HRH59_11250</name>
</gene>
<dbReference type="GO" id="GO:0005975">
    <property type="term" value="P:carbohydrate metabolic process"/>
    <property type="evidence" value="ECO:0007669"/>
    <property type="project" value="UniProtKB-UniRule"/>
</dbReference>
<dbReference type="SUPFAM" id="SSF100950">
    <property type="entry name" value="NagB/RpiA/CoA transferase-like"/>
    <property type="match status" value="1"/>
</dbReference>
<dbReference type="GO" id="GO:0017057">
    <property type="term" value="F:6-phosphogluconolactonase activity"/>
    <property type="evidence" value="ECO:0007669"/>
    <property type="project" value="UniProtKB-UniRule"/>
</dbReference>
<sequence>MQLNQFADTAALNTDFAKRLVAILQQAINERGAAYLVVSGGKTPQALFTALSQVDLAWDKVTVLLADDRWLDDTQSDSNERLVKAVLLQNNAKAAKFISLYADTASAFDGVAQVLQRIAALPTFDAVILGMGEDGHTASLFPCSEQIQAGLAADAPAVLAVKPTTAPYERMSLSLPRLLDSRHLFLHLVGANKLAVLNKAMAEQDVPAMPIRAFLHHPVAQVAVMYTEHQG</sequence>
<feature type="domain" description="Glucosamine/galactosamine-6-phosphate isomerase" evidence="8">
    <location>
        <begin position="8"/>
        <end position="215"/>
    </location>
</feature>
<dbReference type="InterPro" id="IPR006148">
    <property type="entry name" value="Glc/Gal-6P_isomerase"/>
</dbReference>
<protein>
    <recommendedName>
        <fullName evidence="6 7">6-phosphogluconolactonase</fullName>
        <shortName evidence="7">6PGL</shortName>
        <ecNumber evidence="5 7">3.1.1.31</ecNumber>
    </recommendedName>
</protein>
<dbReference type="UniPathway" id="UPA00115">
    <property type="reaction ID" value="UER00409"/>
</dbReference>
<dbReference type="PANTHER" id="PTHR11054:SF0">
    <property type="entry name" value="6-PHOSPHOGLUCONOLACTONASE"/>
    <property type="match status" value="1"/>
</dbReference>
<comment type="similarity">
    <text evidence="4 7">Belongs to the glucosamine/galactosamine-6-phosphate isomerase family. 6-phosphogluconolactonase subfamily.</text>
</comment>
<comment type="catalytic activity">
    <reaction evidence="1 7">
        <text>6-phospho-D-glucono-1,5-lactone + H2O = 6-phospho-D-gluconate + H(+)</text>
        <dbReference type="Rhea" id="RHEA:12556"/>
        <dbReference type="ChEBI" id="CHEBI:15377"/>
        <dbReference type="ChEBI" id="CHEBI:15378"/>
        <dbReference type="ChEBI" id="CHEBI:57955"/>
        <dbReference type="ChEBI" id="CHEBI:58759"/>
        <dbReference type="EC" id="3.1.1.31"/>
    </reaction>
</comment>
<evidence type="ECO:0000256" key="7">
    <source>
        <dbReference type="RuleBase" id="RU365095"/>
    </source>
</evidence>
<comment type="pathway">
    <text evidence="3 7">Carbohydrate degradation; pentose phosphate pathway; D-ribulose 5-phosphate from D-glucose 6-phosphate (oxidative stage): step 2/3.</text>
</comment>
<dbReference type="InterPro" id="IPR039104">
    <property type="entry name" value="6PGL"/>
</dbReference>
<evidence type="ECO:0000313" key="10">
    <source>
        <dbReference type="Proteomes" id="UP000523161"/>
    </source>
</evidence>
<dbReference type="Proteomes" id="UP000523161">
    <property type="component" value="Unassembled WGS sequence"/>
</dbReference>
<organism evidence="9 10">
    <name type="scientific">Rheinheimera lutimaris</name>
    <dbReference type="NCBI Taxonomy" id="2740584"/>
    <lineage>
        <taxon>Bacteria</taxon>
        <taxon>Pseudomonadati</taxon>
        <taxon>Pseudomonadota</taxon>
        <taxon>Gammaproteobacteria</taxon>
        <taxon>Chromatiales</taxon>
        <taxon>Chromatiaceae</taxon>
        <taxon>Rheinheimera</taxon>
    </lineage>
</organism>
<keyword evidence="10" id="KW-1185">Reference proteome</keyword>
<dbReference type="InterPro" id="IPR037171">
    <property type="entry name" value="NagB/RpiA_transferase-like"/>
</dbReference>
<evidence type="ECO:0000256" key="5">
    <source>
        <dbReference type="ARBA" id="ARBA00013198"/>
    </source>
</evidence>
<dbReference type="PANTHER" id="PTHR11054">
    <property type="entry name" value="6-PHOSPHOGLUCONOLACTONASE"/>
    <property type="match status" value="1"/>
</dbReference>
<name>A0A7Y5ARC8_9GAMM</name>
<keyword evidence="7 9" id="KW-0378">Hydrolase</keyword>
<evidence type="ECO:0000259" key="8">
    <source>
        <dbReference type="Pfam" id="PF01182"/>
    </source>
</evidence>
<dbReference type="GO" id="GO:0006098">
    <property type="term" value="P:pentose-phosphate shunt"/>
    <property type="evidence" value="ECO:0007669"/>
    <property type="project" value="UniProtKB-UniPathway"/>
</dbReference>
<reference evidence="9 10" key="1">
    <citation type="submission" date="2020-06" db="EMBL/GenBank/DDBJ databases">
        <title>Rheinheimera sp. nov., a marine bacterium isolated from coastal.</title>
        <authorList>
            <person name="Yu Q."/>
            <person name="Qi Y."/>
            <person name="Pu J."/>
        </authorList>
    </citation>
    <scope>NUCLEOTIDE SEQUENCE [LARGE SCALE GENOMIC DNA]</scope>
    <source>
        <strain evidence="9 10">YQF-2</strain>
    </source>
</reference>
<evidence type="ECO:0000256" key="6">
    <source>
        <dbReference type="ARBA" id="ARBA00020337"/>
    </source>
</evidence>
<accession>A0A7Y5ARC8</accession>
<dbReference type="Gene3D" id="3.40.50.1360">
    <property type="match status" value="1"/>
</dbReference>
<dbReference type="InterPro" id="IPR005900">
    <property type="entry name" value="6-phosphogluconolactonase_DevB"/>
</dbReference>
<proteinExistence type="inferred from homology"/>
<dbReference type="CDD" id="cd01400">
    <property type="entry name" value="6PGL"/>
    <property type="match status" value="1"/>
</dbReference>
<comment type="function">
    <text evidence="2 7">Hydrolysis of 6-phosphogluconolactone to 6-phosphogluconate.</text>
</comment>
<comment type="caution">
    <text evidence="9">The sequence shown here is derived from an EMBL/GenBank/DDBJ whole genome shotgun (WGS) entry which is preliminary data.</text>
</comment>
<dbReference type="Pfam" id="PF01182">
    <property type="entry name" value="Glucosamine_iso"/>
    <property type="match status" value="1"/>
</dbReference>
<dbReference type="AlphaFoldDB" id="A0A7Y5ARC8"/>
<evidence type="ECO:0000256" key="1">
    <source>
        <dbReference type="ARBA" id="ARBA00000832"/>
    </source>
</evidence>
<dbReference type="EMBL" id="JABSOD010000009">
    <property type="protein sequence ID" value="NRQ43118.1"/>
    <property type="molecule type" value="Genomic_DNA"/>
</dbReference>
<evidence type="ECO:0000256" key="4">
    <source>
        <dbReference type="ARBA" id="ARBA00010662"/>
    </source>
</evidence>